<dbReference type="Proteomes" id="UP000094849">
    <property type="component" value="Unassembled WGS sequence"/>
</dbReference>
<keyword evidence="1" id="KW-0175">Coiled coil</keyword>
<proteinExistence type="predicted"/>
<evidence type="ECO:0008006" key="5">
    <source>
        <dbReference type="Google" id="ProtNLM"/>
    </source>
</evidence>
<feature type="chain" id="PRO_5009119135" description="Tetratricopeptide repeat-like domain-containing protein" evidence="2">
    <location>
        <begin position="24"/>
        <end position="612"/>
    </location>
</feature>
<name>A0A1E2UQW6_9GAMM</name>
<dbReference type="Gene3D" id="1.25.40.10">
    <property type="entry name" value="Tetratricopeptide repeat domain"/>
    <property type="match status" value="2"/>
</dbReference>
<gene>
    <name evidence="3" type="ORF">A3196_10330</name>
</gene>
<evidence type="ECO:0000256" key="2">
    <source>
        <dbReference type="SAM" id="SignalP"/>
    </source>
</evidence>
<feature type="signal peptide" evidence="2">
    <location>
        <begin position="1"/>
        <end position="23"/>
    </location>
</feature>
<dbReference type="RefSeq" id="WP_069024442.1">
    <property type="nucleotide sequence ID" value="NZ_LVJZ01000003.1"/>
</dbReference>
<reference evidence="3 4" key="1">
    <citation type="submission" date="2016-03" db="EMBL/GenBank/DDBJ databases">
        <title>Chemosynthetic sulphur-oxidizing symbionts of marine invertebrate animals are capable of nitrogen fixation.</title>
        <authorList>
            <person name="Petersen J.M."/>
            <person name="Kemper A."/>
            <person name="Gruber-Vodicka H."/>
            <person name="Cardini U."/>
            <person name="Geest Mvander."/>
            <person name="Kleiner M."/>
            <person name="Bulgheresi S."/>
            <person name="Fussmann M."/>
            <person name="Herbold C."/>
            <person name="Seah B.K.B."/>
            <person name="Antony C.Paul."/>
            <person name="Liu D."/>
            <person name="Belitz A."/>
            <person name="Weber M."/>
        </authorList>
    </citation>
    <scope>NUCLEOTIDE SEQUENCE [LARGE SCALE GENOMIC DNA]</scope>
    <source>
        <strain evidence="3">G_D</strain>
    </source>
</reference>
<dbReference type="STRING" id="1818881.A3196_10330"/>
<dbReference type="SUPFAM" id="SSF48452">
    <property type="entry name" value="TPR-like"/>
    <property type="match status" value="1"/>
</dbReference>
<dbReference type="InterPro" id="IPR011990">
    <property type="entry name" value="TPR-like_helical_dom_sf"/>
</dbReference>
<organism evidence="3 4">
    <name type="scientific">Candidatus Thiodiazotropha endoloripes</name>
    <dbReference type="NCBI Taxonomy" id="1818881"/>
    <lineage>
        <taxon>Bacteria</taxon>
        <taxon>Pseudomonadati</taxon>
        <taxon>Pseudomonadota</taxon>
        <taxon>Gammaproteobacteria</taxon>
        <taxon>Chromatiales</taxon>
        <taxon>Sedimenticolaceae</taxon>
        <taxon>Candidatus Thiodiazotropha</taxon>
    </lineage>
</organism>
<keyword evidence="2" id="KW-0732">Signal</keyword>
<evidence type="ECO:0000256" key="1">
    <source>
        <dbReference type="SAM" id="Coils"/>
    </source>
</evidence>
<keyword evidence="4" id="KW-1185">Reference proteome</keyword>
<evidence type="ECO:0000313" key="4">
    <source>
        <dbReference type="Proteomes" id="UP000094849"/>
    </source>
</evidence>
<sequence>MPHGLIPRLLLTTCLALPITASAEIKPGEPQELRDLHYGEALFQLYQEAYFPAIVRLLSARKQGLMQNYADEPELLLGGLYLAYGMPDTAENLFNRVLKTSATPEIQNKAWLQLGKSRYRRGEDPAAAKALSQIGAEQPIDAKDEKQHLEGLIALKRNKPTDAVESLTEISGDSEWSLYGDFNRALALLQSEQSGTALEILKTIGDGHNEQDNEEIKAIRDRANLTRGYLLLEAEQPQPAKDSLQKVRLKGSSSNQALLGLGWASLQQGKEQQALAPWQLLADRNPSDPAVLEAKLAIPYVLAQLKAEQQSLDAYQNAITTYDQSLGSVDQIIQQINQGGFPDSLMVENQEDKQQLHTLLPFLLTGNRFQERFQDYRDLRELEKNLQEWQTKITAYLTMLDNQQQTYQEQLPRVEAFLRGDKLKQLEQQHAELDAHYNVAVSEEEPAFILATGEEKRLIERLQRIDTLISQSASPEQFQVQKEIAQLMEGILIWRTVTEHPTRVWNLKKQMKALTQNIESVKVQQTELAASTEQAENRFGDLSTRIDSLQEKIPELLEQVTALRRQQAKHLQEMALARLEQRKTLVNNYLIQARFGVASLLDISTDRGVQQQ</sequence>
<evidence type="ECO:0000313" key="3">
    <source>
        <dbReference type="EMBL" id="ODB97123.1"/>
    </source>
</evidence>
<protein>
    <recommendedName>
        <fullName evidence="5">Tetratricopeptide repeat-like domain-containing protein</fullName>
    </recommendedName>
</protein>
<dbReference type="AlphaFoldDB" id="A0A1E2UQW6"/>
<accession>A0A1E2UQW6</accession>
<dbReference type="Gene3D" id="1.20.5.340">
    <property type="match status" value="1"/>
</dbReference>
<dbReference type="Pfam" id="PF13432">
    <property type="entry name" value="TPR_16"/>
    <property type="match status" value="1"/>
</dbReference>
<feature type="coiled-coil region" evidence="1">
    <location>
        <begin position="504"/>
        <end position="566"/>
    </location>
</feature>
<comment type="caution">
    <text evidence="3">The sequence shown here is derived from an EMBL/GenBank/DDBJ whole genome shotgun (WGS) entry which is preliminary data.</text>
</comment>
<dbReference type="EMBL" id="LVJZ01000003">
    <property type="protein sequence ID" value="ODB97123.1"/>
    <property type="molecule type" value="Genomic_DNA"/>
</dbReference>